<evidence type="ECO:0000259" key="5">
    <source>
        <dbReference type="Pfam" id="PF04198"/>
    </source>
</evidence>
<dbReference type="PANTHER" id="PTHR34294">
    <property type="entry name" value="TRANSCRIPTIONAL REGULATOR-RELATED"/>
    <property type="match status" value="1"/>
</dbReference>
<dbReference type="PANTHER" id="PTHR34294:SF1">
    <property type="entry name" value="TRANSCRIPTIONAL REGULATOR LSRR"/>
    <property type="match status" value="1"/>
</dbReference>
<keyword evidence="4" id="KW-0804">Transcription</keyword>
<dbReference type="InterPro" id="IPR051054">
    <property type="entry name" value="SorC_transcr_regulators"/>
</dbReference>
<reference evidence="6 7" key="1">
    <citation type="submission" date="2017-10" db="EMBL/GenBank/DDBJ databases">
        <title>Sedimentibacterium mangrovi gen. nov., sp. nov., a novel member of family Phyllobacteriacea isolated from mangrove sediment.</title>
        <authorList>
            <person name="Liao H."/>
            <person name="Tian Y."/>
        </authorList>
    </citation>
    <scope>NUCLEOTIDE SEQUENCE [LARGE SCALE GENOMIC DNA]</scope>
    <source>
        <strain evidence="6 7">X9-2-2</strain>
    </source>
</reference>
<name>A0A2G1QK16_9HYPH</name>
<dbReference type="Gene3D" id="3.40.50.1360">
    <property type="match status" value="1"/>
</dbReference>
<dbReference type="InterPro" id="IPR037171">
    <property type="entry name" value="NagB/RpiA_transferase-like"/>
</dbReference>
<dbReference type="OrthoDB" id="7065657at2"/>
<dbReference type="InterPro" id="IPR036388">
    <property type="entry name" value="WH-like_DNA-bd_sf"/>
</dbReference>
<keyword evidence="7" id="KW-1185">Reference proteome</keyword>
<dbReference type="GO" id="GO:0003677">
    <property type="term" value="F:DNA binding"/>
    <property type="evidence" value="ECO:0007669"/>
    <property type="project" value="UniProtKB-KW"/>
</dbReference>
<dbReference type="EMBL" id="PDVP01000012">
    <property type="protein sequence ID" value="PHP65877.1"/>
    <property type="molecule type" value="Genomic_DNA"/>
</dbReference>
<evidence type="ECO:0000313" key="6">
    <source>
        <dbReference type="EMBL" id="PHP65877.1"/>
    </source>
</evidence>
<organism evidence="6 7">
    <name type="scientific">Zhengella mangrovi</name>
    <dbReference type="NCBI Taxonomy" id="1982044"/>
    <lineage>
        <taxon>Bacteria</taxon>
        <taxon>Pseudomonadati</taxon>
        <taxon>Pseudomonadota</taxon>
        <taxon>Alphaproteobacteria</taxon>
        <taxon>Hyphomicrobiales</taxon>
        <taxon>Notoacmeibacteraceae</taxon>
        <taxon>Zhengella</taxon>
    </lineage>
</organism>
<dbReference type="GO" id="GO:0030246">
    <property type="term" value="F:carbohydrate binding"/>
    <property type="evidence" value="ECO:0007669"/>
    <property type="project" value="InterPro"/>
</dbReference>
<dbReference type="Pfam" id="PF04198">
    <property type="entry name" value="Sugar-bind"/>
    <property type="match status" value="1"/>
</dbReference>
<comment type="similarity">
    <text evidence="1">Belongs to the SorC transcriptional regulatory family.</text>
</comment>
<dbReference type="Proteomes" id="UP000221168">
    <property type="component" value="Unassembled WGS sequence"/>
</dbReference>
<keyword evidence="2" id="KW-0805">Transcription regulation</keyword>
<dbReference type="Gene3D" id="1.10.10.10">
    <property type="entry name" value="Winged helix-like DNA-binding domain superfamily/Winged helix DNA-binding domain"/>
    <property type="match status" value="1"/>
</dbReference>
<evidence type="ECO:0000256" key="1">
    <source>
        <dbReference type="ARBA" id="ARBA00010466"/>
    </source>
</evidence>
<gene>
    <name evidence="6" type="ORF">CSC94_17370</name>
</gene>
<evidence type="ECO:0000313" key="7">
    <source>
        <dbReference type="Proteomes" id="UP000221168"/>
    </source>
</evidence>
<dbReference type="InterPro" id="IPR007324">
    <property type="entry name" value="Sugar-bd_dom_put"/>
</dbReference>
<protein>
    <submittedName>
        <fullName evidence="6">DNA-binding transcriptional regulator</fullName>
    </submittedName>
</protein>
<accession>A0A2G1QK16</accession>
<feature type="domain" description="Sugar-binding" evidence="5">
    <location>
        <begin position="51"/>
        <end position="303"/>
    </location>
</feature>
<keyword evidence="3 6" id="KW-0238">DNA-binding</keyword>
<sequence length="308" mass="33123">MAARAAWLHYAGGLTQAEVAKRLGVTSMKAHRLITRANQAGLVKVFIDGEVAECVALEAELSKRYGLDYCEVVPDIDADDLPLRALGRAGAQFLRREMERSENLLIGIGHGRTLAASVEFLPRMSAGKTRFVSLLGGLTRKFAANPHDVIHRLAERTGAEAYVMPVPFFANTVEDRDVLLSQRGISDVMDLARSASLLFVGIGTAEPGASLVATGMIEPGEIAEVSARGGTGEILGHFFDARGNPVDTTLTERTLALRLDELRDRRIIALAGGQLKVPAINSVLESRLLSGLITDERTARALVKLEAS</sequence>
<dbReference type="AlphaFoldDB" id="A0A2G1QK16"/>
<dbReference type="SUPFAM" id="SSF100950">
    <property type="entry name" value="NagB/RpiA/CoA transferase-like"/>
    <property type="match status" value="1"/>
</dbReference>
<evidence type="ECO:0000256" key="3">
    <source>
        <dbReference type="ARBA" id="ARBA00023125"/>
    </source>
</evidence>
<evidence type="ECO:0000256" key="4">
    <source>
        <dbReference type="ARBA" id="ARBA00023163"/>
    </source>
</evidence>
<proteinExistence type="inferred from homology"/>
<evidence type="ECO:0000256" key="2">
    <source>
        <dbReference type="ARBA" id="ARBA00023015"/>
    </source>
</evidence>
<comment type="caution">
    <text evidence="6">The sequence shown here is derived from an EMBL/GenBank/DDBJ whole genome shotgun (WGS) entry which is preliminary data.</text>
</comment>
<dbReference type="RefSeq" id="WP_099307663.1">
    <property type="nucleotide sequence ID" value="NZ_PDVP01000012.1"/>
</dbReference>